<dbReference type="HOGENOM" id="CLU_112338_0_0_0"/>
<accession>A3ZRY0</accession>
<dbReference type="OrthoDB" id="291381at2"/>
<dbReference type="InterPro" id="IPR053812">
    <property type="entry name" value="HTH_Sigma70_ECF-like"/>
</dbReference>
<dbReference type="RefSeq" id="WP_002650462.1">
    <property type="nucleotide sequence ID" value="NZ_CH672376.1"/>
</dbReference>
<dbReference type="AlphaFoldDB" id="A3ZRY0"/>
<dbReference type="InterPro" id="IPR036388">
    <property type="entry name" value="WH-like_DNA-bd_sf"/>
</dbReference>
<dbReference type="Gene3D" id="1.10.10.10">
    <property type="entry name" value="Winged helix-like DNA-binding domain superfamily/Winged helix DNA-binding domain"/>
    <property type="match status" value="1"/>
</dbReference>
<organism evidence="3 4">
    <name type="scientific">Blastopirellula marina DSM 3645</name>
    <dbReference type="NCBI Taxonomy" id="314230"/>
    <lineage>
        <taxon>Bacteria</taxon>
        <taxon>Pseudomonadati</taxon>
        <taxon>Planctomycetota</taxon>
        <taxon>Planctomycetia</taxon>
        <taxon>Pirellulales</taxon>
        <taxon>Pirellulaceae</taxon>
        <taxon>Blastopirellula</taxon>
    </lineage>
</organism>
<dbReference type="SUPFAM" id="SSF88659">
    <property type="entry name" value="Sigma3 and sigma4 domains of RNA polymerase sigma factors"/>
    <property type="match status" value="1"/>
</dbReference>
<feature type="domain" description="RNA polymerase sigma-70 ECF-like HTH" evidence="2">
    <location>
        <begin position="19"/>
        <end position="195"/>
    </location>
</feature>
<protein>
    <recommendedName>
        <fullName evidence="2">RNA polymerase sigma-70 ECF-like HTH domain-containing protein</fullName>
    </recommendedName>
</protein>
<evidence type="ECO:0000259" key="2">
    <source>
        <dbReference type="Pfam" id="PF07638"/>
    </source>
</evidence>
<dbReference type="EMBL" id="AANZ01000007">
    <property type="protein sequence ID" value="EAQ80902.1"/>
    <property type="molecule type" value="Genomic_DNA"/>
</dbReference>
<evidence type="ECO:0000256" key="1">
    <source>
        <dbReference type="SAM" id="MobiDB-lite"/>
    </source>
</evidence>
<feature type="region of interest" description="Disordered" evidence="1">
    <location>
        <begin position="99"/>
        <end position="120"/>
    </location>
</feature>
<gene>
    <name evidence="3" type="ORF">DSM3645_12816</name>
</gene>
<dbReference type="Proteomes" id="UP000004358">
    <property type="component" value="Unassembled WGS sequence"/>
</dbReference>
<comment type="caution">
    <text evidence="3">The sequence shown here is derived from an EMBL/GenBank/DDBJ whole genome shotgun (WGS) entry which is preliminary data.</text>
</comment>
<sequence>MNSYFDVDRWRRRLQVDPNEAMHQFWRTFYLPLVRYARNQLKTSTCRHCDEEDIAIISISAFYQAASQNRYPDIEDEVAVWKLLLTIVARNARRAIQHERMQKRGGGRVRRESDLTTAEQATDGSLDLAVETSHILETLQVDERIDSLDQMRDDRLREIVIRKLQGYTHEEIGAALGCTARTVSRRLNRVRSAWTYPH</sequence>
<proteinExistence type="predicted"/>
<name>A3ZRY0_9BACT</name>
<dbReference type="Pfam" id="PF07638">
    <property type="entry name" value="Sigma70_ECF"/>
    <property type="match status" value="1"/>
</dbReference>
<evidence type="ECO:0000313" key="4">
    <source>
        <dbReference type="Proteomes" id="UP000004358"/>
    </source>
</evidence>
<dbReference type="InterPro" id="IPR013324">
    <property type="entry name" value="RNA_pol_sigma_r3/r4-like"/>
</dbReference>
<dbReference type="eggNOG" id="COG1595">
    <property type="taxonomic scope" value="Bacteria"/>
</dbReference>
<evidence type="ECO:0000313" key="3">
    <source>
        <dbReference type="EMBL" id="EAQ80902.1"/>
    </source>
</evidence>
<reference evidence="3 4" key="1">
    <citation type="submission" date="2006-02" db="EMBL/GenBank/DDBJ databases">
        <authorList>
            <person name="Amann R."/>
            <person name="Ferriera S."/>
            <person name="Johnson J."/>
            <person name="Kravitz S."/>
            <person name="Halpern A."/>
            <person name="Remington K."/>
            <person name="Beeson K."/>
            <person name="Tran B."/>
            <person name="Rogers Y.-H."/>
            <person name="Friedman R."/>
            <person name="Venter J.C."/>
        </authorList>
    </citation>
    <scope>NUCLEOTIDE SEQUENCE [LARGE SCALE GENOMIC DNA]</scope>
    <source>
        <strain evidence="3 4">DSM 3645</strain>
    </source>
</reference>